<feature type="non-terminal residue" evidence="2">
    <location>
        <position position="1"/>
    </location>
</feature>
<dbReference type="EMBL" id="JARJCM010000866">
    <property type="protein sequence ID" value="KAJ7015798.1"/>
    <property type="molecule type" value="Genomic_DNA"/>
</dbReference>
<feature type="region of interest" description="Disordered" evidence="1">
    <location>
        <begin position="71"/>
        <end position="165"/>
    </location>
</feature>
<sequence length="165" mass="17463">MAVPRLSLPEACLEPQVAQRRRFFVYPGELDLLRRVEARIGGGEVFAPAQLGRRMMSGAAMGSTGSLGARVGRRLAAAAPSPPPHSGGARPSAKSVSFATGAKPRLERIHAARPRHQTRRLGGRVRARRDTAPRPRTAAPPPPAARTITPTRTYPGQGSGEPGLA</sequence>
<protein>
    <submittedName>
        <fullName evidence="2">Uncharacterized protein</fullName>
    </submittedName>
</protein>
<reference evidence="2" key="1">
    <citation type="submission" date="2023-03" db="EMBL/GenBank/DDBJ databases">
        <title>Massive genome expansion in bonnet fungi (Mycena s.s.) driven by repeated elements and novel gene families across ecological guilds.</title>
        <authorList>
            <consortium name="Lawrence Berkeley National Laboratory"/>
            <person name="Harder C.B."/>
            <person name="Miyauchi S."/>
            <person name="Viragh M."/>
            <person name="Kuo A."/>
            <person name="Thoen E."/>
            <person name="Andreopoulos B."/>
            <person name="Lu D."/>
            <person name="Skrede I."/>
            <person name="Drula E."/>
            <person name="Henrissat B."/>
            <person name="Morin E."/>
            <person name="Kohler A."/>
            <person name="Barry K."/>
            <person name="LaButti K."/>
            <person name="Morin E."/>
            <person name="Salamov A."/>
            <person name="Lipzen A."/>
            <person name="Mereny Z."/>
            <person name="Hegedus B."/>
            <person name="Baldrian P."/>
            <person name="Stursova M."/>
            <person name="Weitz H."/>
            <person name="Taylor A."/>
            <person name="Grigoriev I.V."/>
            <person name="Nagy L.G."/>
            <person name="Martin F."/>
            <person name="Kauserud H."/>
        </authorList>
    </citation>
    <scope>NUCLEOTIDE SEQUENCE</scope>
    <source>
        <strain evidence="2">CBHHK200</strain>
    </source>
</reference>
<accession>A0AAD6RVY5</accession>
<keyword evidence="3" id="KW-1185">Reference proteome</keyword>
<feature type="compositionally biased region" description="Basic residues" evidence="1">
    <location>
        <begin position="111"/>
        <end position="127"/>
    </location>
</feature>
<evidence type="ECO:0000256" key="1">
    <source>
        <dbReference type="SAM" id="MobiDB-lite"/>
    </source>
</evidence>
<proteinExistence type="predicted"/>
<comment type="caution">
    <text evidence="2">The sequence shown here is derived from an EMBL/GenBank/DDBJ whole genome shotgun (WGS) entry which is preliminary data.</text>
</comment>
<name>A0AAD6RVY5_9AGAR</name>
<evidence type="ECO:0000313" key="2">
    <source>
        <dbReference type="EMBL" id="KAJ7015798.1"/>
    </source>
</evidence>
<dbReference type="AlphaFoldDB" id="A0AAD6RVY5"/>
<organism evidence="2 3">
    <name type="scientific">Mycena alexandri</name>
    <dbReference type="NCBI Taxonomy" id="1745969"/>
    <lineage>
        <taxon>Eukaryota</taxon>
        <taxon>Fungi</taxon>
        <taxon>Dikarya</taxon>
        <taxon>Basidiomycota</taxon>
        <taxon>Agaricomycotina</taxon>
        <taxon>Agaricomycetes</taxon>
        <taxon>Agaricomycetidae</taxon>
        <taxon>Agaricales</taxon>
        <taxon>Marasmiineae</taxon>
        <taxon>Mycenaceae</taxon>
        <taxon>Mycena</taxon>
    </lineage>
</organism>
<gene>
    <name evidence="2" type="ORF">C8F04DRAFT_1171498</name>
</gene>
<evidence type="ECO:0000313" key="3">
    <source>
        <dbReference type="Proteomes" id="UP001218188"/>
    </source>
</evidence>
<dbReference type="Proteomes" id="UP001218188">
    <property type="component" value="Unassembled WGS sequence"/>
</dbReference>